<organism evidence="1 2">
    <name type="scientific">Engystomops pustulosus</name>
    <name type="common">Tungara frog</name>
    <name type="synonym">Physalaemus pustulosus</name>
    <dbReference type="NCBI Taxonomy" id="76066"/>
    <lineage>
        <taxon>Eukaryota</taxon>
        <taxon>Metazoa</taxon>
        <taxon>Chordata</taxon>
        <taxon>Craniata</taxon>
        <taxon>Vertebrata</taxon>
        <taxon>Euteleostomi</taxon>
        <taxon>Amphibia</taxon>
        <taxon>Batrachia</taxon>
        <taxon>Anura</taxon>
        <taxon>Neobatrachia</taxon>
        <taxon>Hyloidea</taxon>
        <taxon>Leptodactylidae</taxon>
        <taxon>Leiuperinae</taxon>
        <taxon>Engystomops</taxon>
    </lineage>
</organism>
<sequence>MCPYCGHLRVWRKQITHSGCYSASCQAAGRMGTYTTCCVLLLSLQSPRIVLQTPVTYVTCTALLSSCNIGIVYSCIHSRC</sequence>
<dbReference type="Proteomes" id="UP000824782">
    <property type="component" value="Unassembled WGS sequence"/>
</dbReference>
<accession>A0AAV7AVS9</accession>
<comment type="caution">
    <text evidence="1">The sequence shown here is derived from an EMBL/GenBank/DDBJ whole genome shotgun (WGS) entry which is preliminary data.</text>
</comment>
<reference evidence="1" key="1">
    <citation type="thesis" date="2020" institute="ProQuest LLC" country="789 East Eisenhower Parkway, Ann Arbor, MI, USA">
        <title>Comparative Genomics and Chromosome Evolution.</title>
        <authorList>
            <person name="Mudd A.B."/>
        </authorList>
    </citation>
    <scope>NUCLEOTIDE SEQUENCE</scope>
    <source>
        <strain evidence="1">237g6f4</strain>
        <tissue evidence="1">Blood</tissue>
    </source>
</reference>
<keyword evidence="2" id="KW-1185">Reference proteome</keyword>
<protein>
    <submittedName>
        <fullName evidence="1">Uncharacterized protein</fullName>
    </submittedName>
</protein>
<evidence type="ECO:0000313" key="2">
    <source>
        <dbReference type="Proteomes" id="UP000824782"/>
    </source>
</evidence>
<gene>
    <name evidence="1" type="ORF">GDO81_016333</name>
</gene>
<dbReference type="AlphaFoldDB" id="A0AAV7AVS9"/>
<dbReference type="EMBL" id="WNYA01000007">
    <property type="protein sequence ID" value="KAG8564123.1"/>
    <property type="molecule type" value="Genomic_DNA"/>
</dbReference>
<proteinExistence type="predicted"/>
<evidence type="ECO:0000313" key="1">
    <source>
        <dbReference type="EMBL" id="KAG8564123.1"/>
    </source>
</evidence>
<name>A0AAV7AVS9_ENGPU</name>